<feature type="transmembrane region" description="Helical" evidence="7">
    <location>
        <begin position="341"/>
        <end position="361"/>
    </location>
</feature>
<comment type="subcellular location">
    <subcellularLocation>
        <location evidence="1">Cell membrane</location>
        <topology evidence="1">Multi-pass membrane protein</topology>
    </subcellularLocation>
</comment>
<dbReference type="EMBL" id="CP002628">
    <property type="protein sequence ID" value="AEB07661.1"/>
    <property type="molecule type" value="Genomic_DNA"/>
</dbReference>
<reference evidence="9" key="1">
    <citation type="journal article" date="2013" name="Stand. Genomic Sci.">
        <title>Complete genome sequence of Coriobacterium glomerans type strain (PW2(T)) from the midgut of Pyrrhocoris apterus L. (red soldier bug).</title>
        <authorList>
            <person name="Stackebrandt E."/>
            <person name="Zeytun A."/>
            <person name="Lapidus A."/>
            <person name="Nolan M."/>
            <person name="Lucas S."/>
            <person name="Hammon N."/>
            <person name="Deshpande S."/>
            <person name="Cheng J.F."/>
            <person name="Tapia R."/>
            <person name="Goodwin L.A."/>
            <person name="Pitluck S."/>
            <person name="Liolios K."/>
            <person name="Pagani I."/>
            <person name="Ivanova N."/>
            <person name="Mavromatis K."/>
            <person name="Mikhailova N."/>
            <person name="Huntemann M."/>
            <person name="Pati A."/>
            <person name="Chen A."/>
            <person name="Palaniappan K."/>
            <person name="Chang Y.J."/>
            <person name="Land M."/>
            <person name="Hauser L."/>
            <person name="Rohde M."/>
            <person name="Pukall R."/>
            <person name="Goker M."/>
            <person name="Detter J.C."/>
            <person name="Woyke T."/>
            <person name="Bristow J."/>
            <person name="Eisen J.A."/>
            <person name="Markowitz V."/>
            <person name="Hugenholtz P."/>
            <person name="Kyrpides N.C."/>
            <person name="Klenk H.P."/>
        </authorList>
    </citation>
    <scope>NUCLEOTIDE SEQUENCE</scope>
    <source>
        <strain evidence="9">ATCC 49209 / DSM 20642 / JCM 10262 / PW2</strain>
    </source>
</reference>
<keyword evidence="3" id="KW-1003">Cell membrane</keyword>
<feature type="transmembrane region" description="Helical" evidence="7">
    <location>
        <begin position="409"/>
        <end position="433"/>
    </location>
</feature>
<dbReference type="GO" id="GO:0005886">
    <property type="term" value="C:plasma membrane"/>
    <property type="evidence" value="ECO:0007669"/>
    <property type="project" value="UniProtKB-SubCell"/>
</dbReference>
<feature type="transmembrane region" description="Helical" evidence="7">
    <location>
        <begin position="70"/>
        <end position="90"/>
    </location>
</feature>
<keyword evidence="4 7" id="KW-0812">Transmembrane</keyword>
<protein>
    <submittedName>
        <fullName evidence="8">Major facilitator superfamily MFS_1</fullName>
    </submittedName>
</protein>
<proteinExistence type="predicted"/>
<keyword evidence="2" id="KW-0813">Transport</keyword>
<evidence type="ECO:0000256" key="3">
    <source>
        <dbReference type="ARBA" id="ARBA00022475"/>
    </source>
</evidence>
<feature type="transmembrane region" description="Helical" evidence="7">
    <location>
        <begin position="445"/>
        <end position="467"/>
    </location>
</feature>
<name>F2NAY3_CORGP</name>
<keyword evidence="6 7" id="KW-0472">Membrane</keyword>
<dbReference type="Pfam" id="PF07690">
    <property type="entry name" value="MFS_1"/>
    <property type="match status" value="1"/>
</dbReference>
<dbReference type="InterPro" id="IPR050171">
    <property type="entry name" value="MFS_Transporters"/>
</dbReference>
<feature type="transmembrane region" description="Helical" evidence="7">
    <location>
        <begin position="166"/>
        <end position="186"/>
    </location>
</feature>
<keyword evidence="5 7" id="KW-1133">Transmembrane helix</keyword>
<dbReference type="Gene3D" id="1.20.1250.20">
    <property type="entry name" value="MFS general substrate transporter like domains"/>
    <property type="match status" value="1"/>
</dbReference>
<dbReference type="KEGG" id="cgo:Corgl_1562"/>
<evidence type="ECO:0000256" key="2">
    <source>
        <dbReference type="ARBA" id="ARBA00022448"/>
    </source>
</evidence>
<sequence length="503" mass="53961">MASDAIAVPAPVDDKMEEIYNDTGFFGHPRGLAVLGTGNLFNSIAWASFNAIFIYYLYSPFSKGLGFTQGEAASIIAAQGVATSVLNMVGSWLADRVFGMRTALVLGNITKAIGFALVAIPDFTLEQGRICMFLGLIFLSVQLMGQSNNSLTAQLYRKSDDAKRDAAFTFHNIFNSVGGLLAPIIVGNISMLNYHIGFAIAGVAALAYSLTILLFSHRCFGELGRKPVKPLPPAGLRKVALISAVSIAIVAIAMAVSIVAGVMTFDNLLSVISTAGILIPLAFFFKLFTSKDISKKERRVFKPMGKLLTIQVYQAVIWAVTGPATLIYMDQYLNRDFMGFTFAPATFVSITAVFALIFNPIATYLWTATKTGASIRSLSKMALSYALGSVTLFVIPLTVTLATGKINPLWYILTMVVDTFTGAVGGPAGTSLIAKMAPKSYDTQIQTAFGQCTTIGNGIGMVVFMFATTAQQQIALFPWLGVGTILIGLYLRYDQKNLEAAIA</sequence>
<dbReference type="SUPFAM" id="SSF103473">
    <property type="entry name" value="MFS general substrate transporter"/>
    <property type="match status" value="1"/>
</dbReference>
<dbReference type="STRING" id="700015.Corgl_1562"/>
<dbReference type="RefSeq" id="WP_013709403.1">
    <property type="nucleotide sequence ID" value="NC_015389.1"/>
</dbReference>
<feature type="transmembrane region" description="Helical" evidence="7">
    <location>
        <begin position="473"/>
        <end position="491"/>
    </location>
</feature>
<dbReference type="GO" id="GO:0015833">
    <property type="term" value="P:peptide transport"/>
    <property type="evidence" value="ECO:0007669"/>
    <property type="project" value="InterPro"/>
</dbReference>
<dbReference type="AlphaFoldDB" id="F2NAY3"/>
<dbReference type="OrthoDB" id="9772725at2"/>
<accession>F2NAY3</accession>
<dbReference type="PANTHER" id="PTHR23517">
    <property type="entry name" value="RESISTANCE PROTEIN MDTM, PUTATIVE-RELATED-RELATED"/>
    <property type="match status" value="1"/>
</dbReference>
<dbReference type="InterPro" id="IPR036259">
    <property type="entry name" value="MFS_trans_sf"/>
</dbReference>
<dbReference type="GO" id="GO:1904680">
    <property type="term" value="F:peptide transmembrane transporter activity"/>
    <property type="evidence" value="ECO:0007669"/>
    <property type="project" value="InterPro"/>
</dbReference>
<feature type="transmembrane region" description="Helical" evidence="7">
    <location>
        <begin position="127"/>
        <end position="145"/>
    </location>
</feature>
<evidence type="ECO:0000256" key="6">
    <source>
        <dbReference type="ARBA" id="ARBA00023136"/>
    </source>
</evidence>
<dbReference type="Proteomes" id="UP000006851">
    <property type="component" value="Chromosome"/>
</dbReference>
<dbReference type="PANTHER" id="PTHR23517:SF15">
    <property type="entry name" value="PROTON-DEPENDENT OLIGOPEPTIDE FAMILY TRANSPORT PROTEIN"/>
    <property type="match status" value="1"/>
</dbReference>
<gene>
    <name evidence="8" type="ordered locus">Corgl_1562</name>
</gene>
<feature type="transmembrane region" description="Helical" evidence="7">
    <location>
        <begin position="382"/>
        <end position="403"/>
    </location>
</feature>
<feature type="transmembrane region" description="Helical" evidence="7">
    <location>
        <begin position="192"/>
        <end position="215"/>
    </location>
</feature>
<dbReference type="InterPro" id="IPR011701">
    <property type="entry name" value="MFS"/>
</dbReference>
<evidence type="ECO:0000256" key="5">
    <source>
        <dbReference type="ARBA" id="ARBA00022989"/>
    </source>
</evidence>
<evidence type="ECO:0000256" key="7">
    <source>
        <dbReference type="SAM" id="Phobius"/>
    </source>
</evidence>
<evidence type="ECO:0000313" key="9">
    <source>
        <dbReference type="Proteomes" id="UP000006851"/>
    </source>
</evidence>
<feature type="transmembrane region" description="Helical" evidence="7">
    <location>
        <begin position="102"/>
        <end position="121"/>
    </location>
</feature>
<keyword evidence="9" id="KW-1185">Reference proteome</keyword>
<dbReference type="eggNOG" id="COG3104">
    <property type="taxonomic scope" value="Bacteria"/>
</dbReference>
<dbReference type="NCBIfam" id="TIGR00924">
    <property type="entry name" value="yjdL_sub1_fam"/>
    <property type="match status" value="1"/>
</dbReference>
<evidence type="ECO:0000256" key="1">
    <source>
        <dbReference type="ARBA" id="ARBA00004651"/>
    </source>
</evidence>
<dbReference type="InterPro" id="IPR005279">
    <property type="entry name" value="Dipep/tripep_permease"/>
</dbReference>
<dbReference type="HOGENOM" id="CLU_004790_0_1_11"/>
<organism evidence="8 9">
    <name type="scientific">Coriobacterium glomerans (strain ATCC 49209 / DSM 20642 / JCM 10262 / PW2)</name>
    <dbReference type="NCBI Taxonomy" id="700015"/>
    <lineage>
        <taxon>Bacteria</taxon>
        <taxon>Bacillati</taxon>
        <taxon>Actinomycetota</taxon>
        <taxon>Coriobacteriia</taxon>
        <taxon>Coriobacteriales</taxon>
        <taxon>Coriobacteriaceae</taxon>
        <taxon>Coriobacterium</taxon>
    </lineage>
</organism>
<evidence type="ECO:0000256" key="4">
    <source>
        <dbReference type="ARBA" id="ARBA00022692"/>
    </source>
</evidence>
<feature type="transmembrane region" description="Helical" evidence="7">
    <location>
        <begin position="236"/>
        <end position="262"/>
    </location>
</feature>
<feature type="transmembrane region" description="Helical" evidence="7">
    <location>
        <begin position="310"/>
        <end position="329"/>
    </location>
</feature>
<feature type="transmembrane region" description="Helical" evidence="7">
    <location>
        <begin position="40"/>
        <end position="58"/>
    </location>
</feature>
<evidence type="ECO:0000313" key="8">
    <source>
        <dbReference type="EMBL" id="AEB07661.1"/>
    </source>
</evidence>
<feature type="transmembrane region" description="Helical" evidence="7">
    <location>
        <begin position="268"/>
        <end position="289"/>
    </location>
</feature>